<dbReference type="CDD" id="cd18787">
    <property type="entry name" value="SF2_C_DEAD"/>
    <property type="match status" value="1"/>
</dbReference>
<dbReference type="Pfam" id="PF00270">
    <property type="entry name" value="DEAD"/>
    <property type="match status" value="1"/>
</dbReference>
<comment type="similarity">
    <text evidence="5">Belongs to the DEAD box helicase family.</text>
</comment>
<comment type="caution">
    <text evidence="8">The sequence shown here is derived from an EMBL/GenBank/DDBJ whole genome shotgun (WGS) entry which is preliminary data.</text>
</comment>
<feature type="domain" description="Helicase ATP-binding" evidence="6">
    <location>
        <begin position="24"/>
        <end position="193"/>
    </location>
</feature>
<dbReference type="InterPro" id="IPR011545">
    <property type="entry name" value="DEAD/DEAH_box_helicase_dom"/>
</dbReference>
<dbReference type="EMBL" id="JACVEL010000004">
    <property type="protein sequence ID" value="MBC9812405.1"/>
    <property type="molecule type" value="Genomic_DNA"/>
</dbReference>
<dbReference type="Gene3D" id="3.40.50.300">
    <property type="entry name" value="P-loop containing nucleotide triphosphate hydrolases"/>
    <property type="match status" value="2"/>
</dbReference>
<evidence type="ECO:0000256" key="2">
    <source>
        <dbReference type="ARBA" id="ARBA00022801"/>
    </source>
</evidence>
<dbReference type="Gene3D" id="3.30.70.330">
    <property type="match status" value="1"/>
</dbReference>
<dbReference type="InterPro" id="IPR050079">
    <property type="entry name" value="DEAD_box_RNA_helicase"/>
</dbReference>
<name>A0A8J6PJS1_9FLAO</name>
<keyword evidence="4" id="KW-0067">ATP-binding</keyword>
<dbReference type="InterPro" id="IPR012677">
    <property type="entry name" value="Nucleotide-bd_a/b_plait_sf"/>
</dbReference>
<dbReference type="Pfam" id="PF00271">
    <property type="entry name" value="Helicase_C"/>
    <property type="match status" value="1"/>
</dbReference>
<dbReference type="PANTHER" id="PTHR47959:SF1">
    <property type="entry name" value="ATP-DEPENDENT RNA HELICASE DBPA"/>
    <property type="match status" value="1"/>
</dbReference>
<evidence type="ECO:0000313" key="9">
    <source>
        <dbReference type="Proteomes" id="UP000652681"/>
    </source>
</evidence>
<evidence type="ECO:0000259" key="6">
    <source>
        <dbReference type="PROSITE" id="PS51192"/>
    </source>
</evidence>
<dbReference type="AlphaFoldDB" id="A0A8J6PJS1"/>
<evidence type="ECO:0000256" key="5">
    <source>
        <dbReference type="ARBA" id="ARBA00038437"/>
    </source>
</evidence>
<dbReference type="Pfam" id="PF03880">
    <property type="entry name" value="DbpA"/>
    <property type="match status" value="1"/>
</dbReference>
<dbReference type="PROSITE" id="PS51194">
    <property type="entry name" value="HELICASE_CTER"/>
    <property type="match status" value="1"/>
</dbReference>
<dbReference type="InterPro" id="IPR027417">
    <property type="entry name" value="P-loop_NTPase"/>
</dbReference>
<evidence type="ECO:0000313" key="8">
    <source>
        <dbReference type="EMBL" id="MBC9812405.1"/>
    </source>
</evidence>
<dbReference type="InterPro" id="IPR001650">
    <property type="entry name" value="Helicase_C-like"/>
</dbReference>
<evidence type="ECO:0000256" key="3">
    <source>
        <dbReference type="ARBA" id="ARBA00022806"/>
    </source>
</evidence>
<organism evidence="8 9">
    <name type="scientific">Taishania pollutisoli</name>
    <dbReference type="NCBI Taxonomy" id="2766479"/>
    <lineage>
        <taxon>Bacteria</taxon>
        <taxon>Pseudomonadati</taxon>
        <taxon>Bacteroidota</taxon>
        <taxon>Flavobacteriia</taxon>
        <taxon>Flavobacteriales</taxon>
        <taxon>Crocinitomicaceae</taxon>
        <taxon>Taishania</taxon>
    </lineage>
</organism>
<dbReference type="InterPro" id="IPR005580">
    <property type="entry name" value="DbpA/CsdA_RNA-bd_dom"/>
</dbReference>
<evidence type="ECO:0000259" key="7">
    <source>
        <dbReference type="PROSITE" id="PS51194"/>
    </source>
</evidence>
<keyword evidence="9" id="KW-1185">Reference proteome</keyword>
<dbReference type="InterPro" id="IPR014001">
    <property type="entry name" value="Helicase_ATP-bd"/>
</dbReference>
<dbReference type="RefSeq" id="WP_216713985.1">
    <property type="nucleotide sequence ID" value="NZ_JACVEL010000004.1"/>
</dbReference>
<accession>A0A8J6PJS1</accession>
<dbReference type="GO" id="GO:0003724">
    <property type="term" value="F:RNA helicase activity"/>
    <property type="evidence" value="ECO:0007669"/>
    <property type="project" value="TreeGrafter"/>
</dbReference>
<reference evidence="8" key="1">
    <citation type="submission" date="2020-09" db="EMBL/GenBank/DDBJ databases">
        <title>Taishania pollutisoli gen. nov., sp. nov., Isolated from Tetrabromobisphenol A-Contaminated Soil.</title>
        <authorList>
            <person name="Chen Q."/>
        </authorList>
    </citation>
    <scope>NUCLEOTIDE SEQUENCE</scope>
    <source>
        <strain evidence="8">CZZ-1</strain>
    </source>
</reference>
<dbReference type="Proteomes" id="UP000652681">
    <property type="component" value="Unassembled WGS sequence"/>
</dbReference>
<sequence>MNMHNHFLSTLGFNEWTFVQRETFVQYPKQDELVLYAPTGSGKTLAYLIPLIDSLKGDTSGQLKCIIFSPTRELALQIEQVFKSLKSDVGITACYGGHPIKTEVKNLSAGPAVIVGTPGRIADHLRRGHIEMNTVTHFVIDEFDKCLEIGFLKEMEEVYSRCSSLKKRIFCSATRIESFPDFVQLKQPVYIDVLSDMDEPDITFYNVTDGRNRPQKMKQMIAGFASKPTIIFCNFREDVDGLLTYFEGQDFAVTPYHGGLEQDERERSLIKFRNGSAPVLICTDLGARGLDIPKIKHIIHYQLPEKEDAFIHRNGRTARMSEDGSVYLFTEDLEDARYPLPECIEYKPKETAKYRSPEWTTVYFSAGKKDKINKIDLVGFICQKGGIGKQDVGMIAVLDRSSYVALRSHLLPELLPELRKHKIKGQKVRISVAR</sequence>
<proteinExistence type="inferred from homology"/>
<protein>
    <submittedName>
        <fullName evidence="8">DEAD/DEAH box helicase</fullName>
    </submittedName>
</protein>
<keyword evidence="3 8" id="KW-0347">Helicase</keyword>
<dbReference type="GO" id="GO:0005524">
    <property type="term" value="F:ATP binding"/>
    <property type="evidence" value="ECO:0007669"/>
    <property type="project" value="UniProtKB-KW"/>
</dbReference>
<dbReference type="InterPro" id="IPR044742">
    <property type="entry name" value="DEAD/DEAH_RhlB"/>
</dbReference>
<dbReference type="PROSITE" id="PS51192">
    <property type="entry name" value="HELICASE_ATP_BIND_1"/>
    <property type="match status" value="1"/>
</dbReference>
<feature type="domain" description="Helicase C-terminal" evidence="7">
    <location>
        <begin position="216"/>
        <end position="364"/>
    </location>
</feature>
<dbReference type="SMART" id="SM00487">
    <property type="entry name" value="DEXDc"/>
    <property type="match status" value="1"/>
</dbReference>
<keyword evidence="1" id="KW-0547">Nucleotide-binding</keyword>
<evidence type="ECO:0000256" key="1">
    <source>
        <dbReference type="ARBA" id="ARBA00022741"/>
    </source>
</evidence>
<dbReference type="SUPFAM" id="SSF52540">
    <property type="entry name" value="P-loop containing nucleoside triphosphate hydrolases"/>
    <property type="match status" value="1"/>
</dbReference>
<dbReference type="GO" id="GO:0003676">
    <property type="term" value="F:nucleic acid binding"/>
    <property type="evidence" value="ECO:0007669"/>
    <property type="project" value="InterPro"/>
</dbReference>
<keyword evidence="2" id="KW-0378">Hydrolase</keyword>
<dbReference type="CDD" id="cd12252">
    <property type="entry name" value="RRM_DbpA"/>
    <property type="match status" value="1"/>
</dbReference>
<dbReference type="GO" id="GO:0016787">
    <property type="term" value="F:hydrolase activity"/>
    <property type="evidence" value="ECO:0007669"/>
    <property type="project" value="UniProtKB-KW"/>
</dbReference>
<dbReference type="GO" id="GO:0005829">
    <property type="term" value="C:cytosol"/>
    <property type="evidence" value="ECO:0007669"/>
    <property type="project" value="TreeGrafter"/>
</dbReference>
<dbReference type="CDD" id="cd00268">
    <property type="entry name" value="DEADc"/>
    <property type="match status" value="1"/>
</dbReference>
<dbReference type="SMART" id="SM00490">
    <property type="entry name" value="HELICc"/>
    <property type="match status" value="1"/>
</dbReference>
<evidence type="ECO:0000256" key="4">
    <source>
        <dbReference type="ARBA" id="ARBA00022840"/>
    </source>
</evidence>
<gene>
    <name evidence="8" type="ORF">H9Y05_07955</name>
</gene>
<dbReference type="PANTHER" id="PTHR47959">
    <property type="entry name" value="ATP-DEPENDENT RNA HELICASE RHLE-RELATED"/>
    <property type="match status" value="1"/>
</dbReference>